<dbReference type="InterPro" id="IPR001568">
    <property type="entry name" value="RNase_T2-like"/>
</dbReference>
<evidence type="ECO:0000313" key="6">
    <source>
        <dbReference type="Proteomes" id="UP000576821"/>
    </source>
</evidence>
<evidence type="ECO:0000256" key="2">
    <source>
        <dbReference type="RuleBase" id="RU004328"/>
    </source>
</evidence>
<evidence type="ECO:0000256" key="4">
    <source>
        <dbReference type="SAM" id="SignalP"/>
    </source>
</evidence>
<comment type="caution">
    <text evidence="5">The sequence shown here is derived from an EMBL/GenBank/DDBJ whole genome shotgun (WGS) entry which is preliminary data.</text>
</comment>
<accession>A0A846M9F3</accession>
<dbReference type="PROSITE" id="PS00530">
    <property type="entry name" value="RNASE_T2_1"/>
    <property type="match status" value="1"/>
</dbReference>
<feature type="chain" id="PRO_5032285278" evidence="4">
    <location>
        <begin position="24"/>
        <end position="269"/>
    </location>
</feature>
<dbReference type="InterPro" id="IPR036430">
    <property type="entry name" value="RNase_T2-like_sf"/>
</dbReference>
<dbReference type="Gene3D" id="3.90.730.10">
    <property type="entry name" value="Ribonuclease T2-like"/>
    <property type="match status" value="1"/>
</dbReference>
<dbReference type="AlphaFoldDB" id="A0A846M9F3"/>
<organism evidence="5 6">
    <name type="scientific">Sphingobium vermicomposti</name>
    <dbReference type="NCBI Taxonomy" id="529005"/>
    <lineage>
        <taxon>Bacteria</taxon>
        <taxon>Pseudomonadati</taxon>
        <taxon>Pseudomonadota</taxon>
        <taxon>Alphaproteobacteria</taxon>
        <taxon>Sphingomonadales</taxon>
        <taxon>Sphingomonadaceae</taxon>
        <taxon>Sphingobium</taxon>
    </lineage>
</organism>
<evidence type="ECO:0000313" key="5">
    <source>
        <dbReference type="EMBL" id="NIJ17290.1"/>
    </source>
</evidence>
<keyword evidence="5" id="KW-0456">Lyase</keyword>
<feature type="region of interest" description="Disordered" evidence="3">
    <location>
        <begin position="222"/>
        <end position="269"/>
    </location>
</feature>
<dbReference type="EC" id="4.6.1.19" evidence="5"/>
<sequence>MRGINPKGLLALLILTAPAPALAQAAYCSVPNQPPRPPPELPPTGEPRRLLPAAGYTLALSWSPQYCATARGPDAAFQCGGRNGQFGFVLHGLWPEGAGRDWPQYCRPAQILPRAVIRQNLCTTPSVQLLQHEWAKHGTCMTTRPELYFNLGRAFHEAIRYPNMTVLARRQTLTAGQLVAEFARLNKGLKPGMIRIKTARGGWLSEVRLCMDRAMDYARCPGSQRGAPDETRLRIRPGPNILPPKGRAVPTRRPMLKLDLDPNAQVPAS</sequence>
<comment type="similarity">
    <text evidence="1 2">Belongs to the RNase T2 family.</text>
</comment>
<gene>
    <name evidence="5" type="ORF">FHS54_002279</name>
</gene>
<dbReference type="SUPFAM" id="SSF55895">
    <property type="entry name" value="Ribonuclease Rh-like"/>
    <property type="match status" value="1"/>
</dbReference>
<dbReference type="Pfam" id="PF00445">
    <property type="entry name" value="Ribonuclease_T2"/>
    <property type="match status" value="1"/>
</dbReference>
<keyword evidence="4" id="KW-0732">Signal</keyword>
<dbReference type="RefSeq" id="WP_208404888.1">
    <property type="nucleotide sequence ID" value="NZ_JAASQR010000003.1"/>
</dbReference>
<proteinExistence type="inferred from homology"/>
<dbReference type="PANTHER" id="PTHR11240">
    <property type="entry name" value="RIBONUCLEASE T2"/>
    <property type="match status" value="1"/>
</dbReference>
<dbReference type="Proteomes" id="UP000576821">
    <property type="component" value="Unassembled WGS sequence"/>
</dbReference>
<protein>
    <submittedName>
        <fullName evidence="5">Ribonuclease T2</fullName>
        <ecNumber evidence="5">4.6.1.19</ecNumber>
    </submittedName>
</protein>
<dbReference type="GO" id="GO:0033897">
    <property type="term" value="F:ribonuclease T2 activity"/>
    <property type="evidence" value="ECO:0007669"/>
    <property type="project" value="UniProtKB-EC"/>
</dbReference>
<evidence type="ECO:0000256" key="3">
    <source>
        <dbReference type="SAM" id="MobiDB-lite"/>
    </source>
</evidence>
<dbReference type="GO" id="GO:0003723">
    <property type="term" value="F:RNA binding"/>
    <property type="evidence" value="ECO:0007669"/>
    <property type="project" value="InterPro"/>
</dbReference>
<dbReference type="PROSITE" id="PS00531">
    <property type="entry name" value="RNASE_T2_2"/>
    <property type="match status" value="1"/>
</dbReference>
<dbReference type="InterPro" id="IPR033130">
    <property type="entry name" value="RNase_T2_His_AS_2"/>
</dbReference>
<name>A0A846M9F3_9SPHN</name>
<reference evidence="5 6" key="1">
    <citation type="submission" date="2020-03" db="EMBL/GenBank/DDBJ databases">
        <title>Genomic Encyclopedia of Type Strains, Phase IV (KMG-IV): sequencing the most valuable type-strain genomes for metagenomic binning, comparative biology and taxonomic classification.</title>
        <authorList>
            <person name="Goeker M."/>
        </authorList>
    </citation>
    <scope>NUCLEOTIDE SEQUENCE [LARGE SCALE GENOMIC DNA]</scope>
    <source>
        <strain evidence="5 6">DSM 21299</strain>
    </source>
</reference>
<dbReference type="EMBL" id="JAASQR010000003">
    <property type="protein sequence ID" value="NIJ17290.1"/>
    <property type="molecule type" value="Genomic_DNA"/>
</dbReference>
<dbReference type="GO" id="GO:0006401">
    <property type="term" value="P:RNA catabolic process"/>
    <property type="evidence" value="ECO:0007669"/>
    <property type="project" value="TreeGrafter"/>
</dbReference>
<evidence type="ECO:0000256" key="1">
    <source>
        <dbReference type="ARBA" id="ARBA00007469"/>
    </source>
</evidence>
<dbReference type="InterPro" id="IPR018188">
    <property type="entry name" value="RNase_T2_His_AS_1"/>
</dbReference>
<dbReference type="PANTHER" id="PTHR11240:SF22">
    <property type="entry name" value="RIBONUCLEASE T2"/>
    <property type="match status" value="1"/>
</dbReference>
<keyword evidence="6" id="KW-1185">Reference proteome</keyword>
<feature type="signal peptide" evidence="4">
    <location>
        <begin position="1"/>
        <end position="23"/>
    </location>
</feature>